<keyword evidence="6" id="KW-0812">Transmembrane</keyword>
<dbReference type="EC" id="2.7.13.3" evidence="2"/>
<feature type="domain" description="Histidine kinase" evidence="7">
    <location>
        <begin position="207"/>
        <end position="407"/>
    </location>
</feature>
<dbReference type="GO" id="GO:0000155">
    <property type="term" value="F:phosphorelay sensor kinase activity"/>
    <property type="evidence" value="ECO:0007669"/>
    <property type="project" value="InterPro"/>
</dbReference>
<dbReference type="Pfam" id="PF00512">
    <property type="entry name" value="HisKA"/>
    <property type="match status" value="1"/>
</dbReference>
<keyword evidence="6" id="KW-1133">Transmembrane helix</keyword>
<evidence type="ECO:0000313" key="8">
    <source>
        <dbReference type="EMBL" id="QEY63143.1"/>
    </source>
</evidence>
<reference evidence="8 9" key="1">
    <citation type="submission" date="2019-08" db="EMBL/GenBank/DDBJ databases">
        <title>Whole-genome Sequencing of e-waste polymer degrading bacterium Pseudomonas sp. strain PE08.</title>
        <authorList>
            <person name="Kirdat K."/>
            <person name="Debbarma P."/>
            <person name="Narawade N."/>
            <person name="Suyal D."/>
            <person name="Thorat V."/>
            <person name="Shouche Y."/>
            <person name="Goel R."/>
            <person name="Yadav A."/>
        </authorList>
    </citation>
    <scope>NUCLEOTIDE SEQUENCE [LARGE SCALE GENOMIC DNA]</scope>
    <source>
        <strain evidence="8 9">PE08</strain>
    </source>
</reference>
<proteinExistence type="predicted"/>
<feature type="transmembrane region" description="Helical" evidence="6">
    <location>
        <begin position="12"/>
        <end position="34"/>
    </location>
</feature>
<accession>A0A5J6QL51</accession>
<evidence type="ECO:0000256" key="1">
    <source>
        <dbReference type="ARBA" id="ARBA00000085"/>
    </source>
</evidence>
<dbReference type="SUPFAM" id="SSF47384">
    <property type="entry name" value="Homodimeric domain of signal transducing histidine kinase"/>
    <property type="match status" value="1"/>
</dbReference>
<dbReference type="InterPro" id="IPR003661">
    <property type="entry name" value="HisK_dim/P_dom"/>
</dbReference>
<keyword evidence="3" id="KW-0597">Phosphoprotein</keyword>
<dbReference type="RefSeq" id="WP_151133793.1">
    <property type="nucleotide sequence ID" value="NZ_CP043311.1"/>
</dbReference>
<dbReference type="AlphaFoldDB" id="A0A5J6QL51"/>
<dbReference type="PANTHER" id="PTHR45436">
    <property type="entry name" value="SENSOR HISTIDINE KINASE YKOH"/>
    <property type="match status" value="1"/>
</dbReference>
<dbReference type="SUPFAM" id="SSF55874">
    <property type="entry name" value="ATPase domain of HSP90 chaperone/DNA topoisomerase II/histidine kinase"/>
    <property type="match status" value="1"/>
</dbReference>
<dbReference type="InterPro" id="IPR036890">
    <property type="entry name" value="HATPase_C_sf"/>
</dbReference>
<keyword evidence="5 8" id="KW-0418">Kinase</keyword>
<evidence type="ECO:0000256" key="6">
    <source>
        <dbReference type="SAM" id="Phobius"/>
    </source>
</evidence>
<dbReference type="InterPro" id="IPR005467">
    <property type="entry name" value="His_kinase_dom"/>
</dbReference>
<gene>
    <name evidence="8" type="ORF">FXN65_14120</name>
</gene>
<dbReference type="GO" id="GO:0005886">
    <property type="term" value="C:plasma membrane"/>
    <property type="evidence" value="ECO:0007669"/>
    <property type="project" value="TreeGrafter"/>
</dbReference>
<evidence type="ECO:0000259" key="7">
    <source>
        <dbReference type="PROSITE" id="PS50109"/>
    </source>
</evidence>
<dbReference type="InterPro" id="IPR036097">
    <property type="entry name" value="HisK_dim/P_sf"/>
</dbReference>
<protein>
    <recommendedName>
        <fullName evidence="2">histidine kinase</fullName>
        <ecNumber evidence="2">2.7.13.3</ecNumber>
    </recommendedName>
</protein>
<keyword evidence="6" id="KW-0472">Membrane</keyword>
<dbReference type="Gene3D" id="6.10.340.10">
    <property type="match status" value="1"/>
</dbReference>
<dbReference type="SMART" id="SM00388">
    <property type="entry name" value="HisKA"/>
    <property type="match status" value="1"/>
</dbReference>
<dbReference type="Gene3D" id="1.10.287.130">
    <property type="match status" value="1"/>
</dbReference>
<dbReference type="EMBL" id="CP043311">
    <property type="protein sequence ID" value="QEY63143.1"/>
    <property type="molecule type" value="Genomic_DNA"/>
</dbReference>
<comment type="catalytic activity">
    <reaction evidence="1">
        <text>ATP + protein L-histidine = ADP + protein N-phospho-L-histidine.</text>
        <dbReference type="EC" id="2.7.13.3"/>
    </reaction>
</comment>
<dbReference type="Gene3D" id="3.30.565.10">
    <property type="entry name" value="Histidine kinase-like ATPase, C-terminal domain"/>
    <property type="match status" value="1"/>
</dbReference>
<keyword evidence="9" id="KW-1185">Reference proteome</keyword>
<sequence>MKNHNSIRVRMVAAFVLLAAIIGGVFAGSAFFVIEEIEKQLIDKRLVRVSELWTSGLNSTTQLQASDLSFFVGQQIPQTLQDLGPGTHELRLNGRTLHVLISEADGQRYAVVDDQSDFEAIEDRTYVALSLAFLGGLALALLIGRASASKVILPLTELASAVQDEQREEKLPGLDAADEIGVLARAIEDRTNQLSRALQRERWFTADVSHELRNPLTILLGAAEVLGRCLKDYPKLLTITERIRHNAADIAQQMSALLELARVPESAHPFRVALRPLIEQELQRYQLLQEKPLAIEFISTEDVMVPAIPELVAIAVSHLLHDAGVHAEKGAITVRLNSSGIVIEGRAIVAADAVEIHPADGLARDHDATGLSLSIVKRVADHLGWSVHYTTASAEVCRYVLAFDLKRSGASPNTRSS</sequence>
<evidence type="ECO:0000256" key="2">
    <source>
        <dbReference type="ARBA" id="ARBA00012438"/>
    </source>
</evidence>
<organism evidence="8 9">
    <name type="scientific">Metapseudomonas lalkuanensis</name>
    <dbReference type="NCBI Taxonomy" id="2604832"/>
    <lineage>
        <taxon>Bacteria</taxon>
        <taxon>Pseudomonadati</taxon>
        <taxon>Pseudomonadota</taxon>
        <taxon>Gammaproteobacteria</taxon>
        <taxon>Pseudomonadales</taxon>
        <taxon>Pseudomonadaceae</taxon>
        <taxon>Metapseudomonas</taxon>
    </lineage>
</organism>
<dbReference type="KEGG" id="plal:FXN65_14120"/>
<evidence type="ECO:0000256" key="5">
    <source>
        <dbReference type="ARBA" id="ARBA00022777"/>
    </source>
</evidence>
<dbReference type="Proteomes" id="UP000327179">
    <property type="component" value="Chromosome"/>
</dbReference>
<dbReference type="InterPro" id="IPR050428">
    <property type="entry name" value="TCS_sensor_his_kinase"/>
</dbReference>
<evidence type="ECO:0000256" key="3">
    <source>
        <dbReference type="ARBA" id="ARBA00022553"/>
    </source>
</evidence>
<evidence type="ECO:0000313" key="9">
    <source>
        <dbReference type="Proteomes" id="UP000327179"/>
    </source>
</evidence>
<evidence type="ECO:0000256" key="4">
    <source>
        <dbReference type="ARBA" id="ARBA00022679"/>
    </source>
</evidence>
<dbReference type="PROSITE" id="PS50109">
    <property type="entry name" value="HIS_KIN"/>
    <property type="match status" value="1"/>
</dbReference>
<name>A0A5J6QL51_9GAMM</name>
<dbReference type="CDD" id="cd00082">
    <property type="entry name" value="HisKA"/>
    <property type="match status" value="1"/>
</dbReference>
<keyword evidence="4" id="KW-0808">Transferase</keyword>
<dbReference type="PANTHER" id="PTHR45436:SF16">
    <property type="entry name" value="HISTIDINE KINASE"/>
    <property type="match status" value="1"/>
</dbReference>